<dbReference type="Proteomes" id="UP000501237">
    <property type="component" value="Chromosome"/>
</dbReference>
<protein>
    <recommendedName>
        <fullName evidence="3">DUF2513 domain-containing protein</fullName>
    </recommendedName>
</protein>
<dbReference type="EMBL" id="AP022642">
    <property type="protein sequence ID" value="BCA29193.1"/>
    <property type="molecule type" value="Genomic_DNA"/>
</dbReference>
<reference evidence="1 2" key="1">
    <citation type="journal article" date="2020" name="Microbiol. Resour. Announc.">
        <title>Complete genome sequence of Pseudomonas otitidis strain MrB4, isolated from Lake Biwa in Japan.</title>
        <authorList>
            <person name="Miyazaki K."/>
            <person name="Hase E."/>
            <person name="Maruya T."/>
        </authorList>
    </citation>
    <scope>NUCLEOTIDE SEQUENCE [LARGE SCALE GENOMIC DNA]</scope>
    <source>
        <strain evidence="1 2">MrB4</strain>
    </source>
</reference>
<accession>A0A679GFH7</accession>
<organism evidence="1 2">
    <name type="scientific">Metapseudomonas otitidis</name>
    <dbReference type="NCBI Taxonomy" id="319939"/>
    <lineage>
        <taxon>Bacteria</taxon>
        <taxon>Pseudomonadati</taxon>
        <taxon>Pseudomonadota</taxon>
        <taxon>Gammaproteobacteria</taxon>
        <taxon>Pseudomonadales</taxon>
        <taxon>Pseudomonadaceae</taxon>
        <taxon>Metapseudomonas</taxon>
    </lineage>
</organism>
<proteinExistence type="predicted"/>
<evidence type="ECO:0000313" key="1">
    <source>
        <dbReference type="EMBL" id="BCA29193.1"/>
    </source>
</evidence>
<name>A0A679GFH7_9GAMM</name>
<dbReference type="Pfam" id="PF10711">
    <property type="entry name" value="DUF2513"/>
    <property type="match status" value="1"/>
</dbReference>
<dbReference type="InterPro" id="IPR019650">
    <property type="entry name" value="DUF2513"/>
</dbReference>
<evidence type="ECO:0000313" key="2">
    <source>
        <dbReference type="Proteomes" id="UP000501237"/>
    </source>
</evidence>
<dbReference type="GeneID" id="57398383"/>
<sequence length="130" mass="14146">MKRDWDLIRSLLMAVEALEGGRHFAPRAWDGHSAAQVAHHLHLLAQGGLVECATHHPWNGEPVMIATGLTLAGHDLLDRLGDDATWAARKADLLAREGAITLDGLLAQGLPPRIPEARRLRVAHADARID</sequence>
<evidence type="ECO:0008006" key="3">
    <source>
        <dbReference type="Google" id="ProtNLM"/>
    </source>
</evidence>
<dbReference type="KEGG" id="poj:PtoMrB4_31700"/>
<dbReference type="AlphaFoldDB" id="A0A679GFH7"/>
<gene>
    <name evidence="1" type="ORF">PtoMrB4_31700</name>
</gene>
<dbReference type="RefSeq" id="WP_082078088.1">
    <property type="nucleotide sequence ID" value="NZ_AP022642.1"/>
</dbReference>